<protein>
    <submittedName>
        <fullName evidence="2">HD domain</fullName>
    </submittedName>
</protein>
<dbReference type="OrthoDB" id="9804747at2"/>
<gene>
    <name evidence="2" type="ORF">2054</name>
</gene>
<evidence type="ECO:0000259" key="1">
    <source>
        <dbReference type="PROSITE" id="PS51832"/>
    </source>
</evidence>
<dbReference type="PANTHER" id="PTHR43155">
    <property type="entry name" value="CYCLIC DI-GMP PHOSPHODIESTERASE PA4108-RELATED"/>
    <property type="match status" value="1"/>
</dbReference>
<sequence>MRRINIEDLEAQMQVGRNIYNSEGRVLLSAGAILTESYIARLRELGIPSLYIREDNLPDVLEPPELISEQTRIETTKIVKDSFKQMETEHKINIRLVQTVVNNLIDELLSNQHLLLNMTDIRSYDDYTFGHSVNVCVLSIMTGITMRYHDSRLKELAIGALLHDIGKTKISKDILNKDDDLTREEYNEVKKHTEYGFDMLRRQDELSLFSAHIALQHHERWDGKGYPRGLAREDIHEYARIVAVADVYDALLADRPYRSAYTVNQALTIMKRMSGIQLDPRCLTALIANIAVYPIGSLVELNNGSIGIVVDVNKEAPTRPVVKIIFDPISRRIYHSHEIDLSKLSTIIIIRSLSEEDFAELVAR</sequence>
<evidence type="ECO:0000313" key="3">
    <source>
        <dbReference type="Proteomes" id="UP000045545"/>
    </source>
</evidence>
<dbReference type="RefSeq" id="WP_046498492.1">
    <property type="nucleotide sequence ID" value="NZ_CGIH01000032.1"/>
</dbReference>
<accession>A0A0E3W3J1</accession>
<reference evidence="2 3" key="1">
    <citation type="submission" date="2015-03" db="EMBL/GenBank/DDBJ databases">
        <authorList>
            <person name="Murphy D."/>
        </authorList>
    </citation>
    <scope>NUCLEOTIDE SEQUENCE [LARGE SCALE GENOMIC DNA]</scope>
    <source>
        <strain evidence="2 3">OL-4</strain>
    </source>
</reference>
<dbReference type="EMBL" id="CGIH01000032">
    <property type="protein sequence ID" value="CFX86134.1"/>
    <property type="molecule type" value="Genomic_DNA"/>
</dbReference>
<dbReference type="PROSITE" id="PS51832">
    <property type="entry name" value="HD_GYP"/>
    <property type="match status" value="1"/>
</dbReference>
<evidence type="ECO:0000313" key="2">
    <source>
        <dbReference type="EMBL" id="CFX86134.1"/>
    </source>
</evidence>
<dbReference type="AlphaFoldDB" id="A0A0E3W3J1"/>
<dbReference type="Gene3D" id="1.10.3210.10">
    <property type="entry name" value="Hypothetical protein af1432"/>
    <property type="match status" value="1"/>
</dbReference>
<dbReference type="SUPFAM" id="SSF109604">
    <property type="entry name" value="HD-domain/PDEase-like"/>
    <property type="match status" value="1"/>
</dbReference>
<dbReference type="InterPro" id="IPR037522">
    <property type="entry name" value="HD_GYP_dom"/>
</dbReference>
<dbReference type="Proteomes" id="UP000045545">
    <property type="component" value="Unassembled WGS sequence"/>
</dbReference>
<proteinExistence type="predicted"/>
<organism evidence="2 3">
    <name type="scientific">Syntrophomonas zehnderi OL-4</name>
    <dbReference type="NCBI Taxonomy" id="690567"/>
    <lineage>
        <taxon>Bacteria</taxon>
        <taxon>Bacillati</taxon>
        <taxon>Bacillota</taxon>
        <taxon>Clostridia</taxon>
        <taxon>Eubacteriales</taxon>
        <taxon>Syntrophomonadaceae</taxon>
        <taxon>Syntrophomonas</taxon>
    </lineage>
</organism>
<name>A0A0E3W3J1_9FIRM</name>
<dbReference type="Pfam" id="PF13487">
    <property type="entry name" value="HD_5"/>
    <property type="match status" value="1"/>
</dbReference>
<keyword evidence="3" id="KW-1185">Reference proteome</keyword>
<feature type="domain" description="HD-GYP" evidence="1">
    <location>
        <begin position="106"/>
        <end position="302"/>
    </location>
</feature>
<dbReference type="STRING" id="690567.2054"/>
<dbReference type="CDD" id="cd00077">
    <property type="entry name" value="HDc"/>
    <property type="match status" value="1"/>
</dbReference>
<dbReference type="PANTHER" id="PTHR43155:SF2">
    <property type="entry name" value="CYCLIC DI-GMP PHOSPHODIESTERASE PA4108"/>
    <property type="match status" value="1"/>
</dbReference>
<dbReference type="SMART" id="SM00471">
    <property type="entry name" value="HDc"/>
    <property type="match status" value="1"/>
</dbReference>
<dbReference type="InterPro" id="IPR003607">
    <property type="entry name" value="HD/PDEase_dom"/>
</dbReference>